<reference evidence="2 3" key="1">
    <citation type="journal article" date="2016" name="Sci. Rep.">
        <title>Metabolic traits of an uncultured archaeal lineage -MSBL1- from brine pools of the Red Sea.</title>
        <authorList>
            <person name="Mwirichia R."/>
            <person name="Alam I."/>
            <person name="Rashid M."/>
            <person name="Vinu M."/>
            <person name="Ba-Alawi W."/>
            <person name="Anthony Kamau A."/>
            <person name="Kamanda Ngugi D."/>
            <person name="Goker M."/>
            <person name="Klenk H.P."/>
            <person name="Bajic V."/>
            <person name="Stingl U."/>
        </authorList>
    </citation>
    <scope>NUCLEOTIDE SEQUENCE [LARGE SCALE GENOMIC DNA]</scope>
    <source>
        <strain evidence="2">SCGC-AAA259E19</strain>
    </source>
</reference>
<proteinExistence type="predicted"/>
<feature type="domain" description="AMP-binding enzyme C-terminal" evidence="1">
    <location>
        <begin position="24"/>
        <end position="102"/>
    </location>
</feature>
<feature type="non-terminal residue" evidence="2">
    <location>
        <position position="1"/>
    </location>
</feature>
<sequence length="114" mass="12755">CAVTVVRSAPYFEKAEKRVRPKSIESLLEEHEGIKRAVVIGTSTEKSDGEIVAILQSAESYDLPGEMVMSFLKDLERKGRIESFALPDRVEVLEELPKTEVGTVAREELKAEYT</sequence>
<name>A0A133UCC3_9EURY</name>
<dbReference type="InterPro" id="IPR045851">
    <property type="entry name" value="AMP-bd_C_sf"/>
</dbReference>
<dbReference type="InterPro" id="IPR050237">
    <property type="entry name" value="ATP-dep_AMP-bd_enzyme"/>
</dbReference>
<dbReference type="EMBL" id="LHXO01000205">
    <property type="protein sequence ID" value="KXA91843.1"/>
    <property type="molecule type" value="Genomic_DNA"/>
</dbReference>
<dbReference type="GO" id="GO:0016878">
    <property type="term" value="F:acid-thiol ligase activity"/>
    <property type="evidence" value="ECO:0007669"/>
    <property type="project" value="UniProtKB-ARBA"/>
</dbReference>
<protein>
    <recommendedName>
        <fullName evidence="1">AMP-binding enzyme C-terminal domain-containing protein</fullName>
    </recommendedName>
</protein>
<dbReference type="Gene3D" id="3.30.300.30">
    <property type="match status" value="1"/>
</dbReference>
<accession>A0A133UCC3</accession>
<dbReference type="Proteomes" id="UP000070284">
    <property type="component" value="Unassembled WGS sequence"/>
</dbReference>
<dbReference type="InterPro" id="IPR025110">
    <property type="entry name" value="AMP-bd_C"/>
</dbReference>
<dbReference type="PANTHER" id="PTHR43767:SF1">
    <property type="entry name" value="NONRIBOSOMAL PEPTIDE SYNTHASE PES1 (EUROFUNG)-RELATED"/>
    <property type="match status" value="1"/>
</dbReference>
<dbReference type="SUPFAM" id="SSF56801">
    <property type="entry name" value="Acetyl-CoA synthetase-like"/>
    <property type="match status" value="1"/>
</dbReference>
<dbReference type="PANTHER" id="PTHR43767">
    <property type="entry name" value="LONG-CHAIN-FATTY-ACID--COA LIGASE"/>
    <property type="match status" value="1"/>
</dbReference>
<dbReference type="Pfam" id="PF13193">
    <property type="entry name" value="AMP-binding_C"/>
    <property type="match status" value="1"/>
</dbReference>
<keyword evidence="3" id="KW-1185">Reference proteome</keyword>
<gene>
    <name evidence="2" type="ORF">AKJ65_08325</name>
</gene>
<organism evidence="2 3">
    <name type="scientific">candidate division MSBL1 archaeon SCGC-AAA259E19</name>
    <dbReference type="NCBI Taxonomy" id="1698264"/>
    <lineage>
        <taxon>Archaea</taxon>
        <taxon>Methanobacteriati</taxon>
        <taxon>Methanobacteriota</taxon>
        <taxon>candidate division MSBL1</taxon>
    </lineage>
</organism>
<comment type="caution">
    <text evidence="2">The sequence shown here is derived from an EMBL/GenBank/DDBJ whole genome shotgun (WGS) entry which is preliminary data.</text>
</comment>
<evidence type="ECO:0000259" key="1">
    <source>
        <dbReference type="Pfam" id="PF13193"/>
    </source>
</evidence>
<evidence type="ECO:0000313" key="2">
    <source>
        <dbReference type="EMBL" id="KXA91843.1"/>
    </source>
</evidence>
<dbReference type="AlphaFoldDB" id="A0A133UCC3"/>
<evidence type="ECO:0000313" key="3">
    <source>
        <dbReference type="Proteomes" id="UP000070284"/>
    </source>
</evidence>